<evidence type="ECO:0000313" key="5">
    <source>
        <dbReference type="Proteomes" id="UP000293902"/>
    </source>
</evidence>
<sequence>MKHKDQIEKPADKEKEVATETKSTCLDEFMMAQDEFDRGEIKKSPAMKKISGFDNYPAAFAVIGHVIAMTNQKIESEEDRDLVRREANTKLEMMASLGPKDGFEGMLIAQMMMVFQKSVDLLYKSNGSESFEFSNSMLNQSIKLMKLYNQQLESLDKHRRGGKQKMTVEHINVSDGGQAIIGNVHQGGDER</sequence>
<dbReference type="OrthoDB" id="5647243at2"/>
<feature type="region of interest" description="Disordered" evidence="1">
    <location>
        <begin position="1"/>
        <end position="21"/>
    </location>
</feature>
<evidence type="ECO:0000313" key="2">
    <source>
        <dbReference type="EMBL" id="QBH12187.1"/>
    </source>
</evidence>
<organism evidence="3 4">
    <name type="scientific">Desulfobacter hydrogenophilus</name>
    <dbReference type="NCBI Taxonomy" id="2291"/>
    <lineage>
        <taxon>Bacteria</taxon>
        <taxon>Pseudomonadati</taxon>
        <taxon>Thermodesulfobacteriota</taxon>
        <taxon>Desulfobacteria</taxon>
        <taxon>Desulfobacterales</taxon>
        <taxon>Desulfobacteraceae</taxon>
        <taxon>Desulfobacter</taxon>
    </lineage>
</organism>
<keyword evidence="5" id="KW-1185">Reference proteome</keyword>
<dbReference type="AlphaFoldDB" id="A0A328FI04"/>
<evidence type="ECO:0000313" key="3">
    <source>
        <dbReference type="EMBL" id="RAM03490.1"/>
    </source>
</evidence>
<reference evidence="2 5" key="2">
    <citation type="submission" date="2019-02" db="EMBL/GenBank/DDBJ databases">
        <title>Complete genome sequence of Desulfobacter hydrogenophilus AcRS1.</title>
        <authorList>
            <person name="Marietou A."/>
            <person name="Lund M.B."/>
            <person name="Marshall I.P.G."/>
            <person name="Schreiber L."/>
            <person name="Jorgensen B."/>
        </authorList>
    </citation>
    <scope>NUCLEOTIDE SEQUENCE [LARGE SCALE GENOMIC DNA]</scope>
    <source>
        <strain evidence="2 5">AcRS1</strain>
    </source>
</reference>
<evidence type="ECO:0000256" key="1">
    <source>
        <dbReference type="SAM" id="MobiDB-lite"/>
    </source>
</evidence>
<name>A0A328FI04_9BACT</name>
<dbReference type="RefSeq" id="WP_111953556.1">
    <property type="nucleotide sequence ID" value="NZ_CP036313.1"/>
</dbReference>
<dbReference type="Proteomes" id="UP000293902">
    <property type="component" value="Chromosome"/>
</dbReference>
<protein>
    <submittedName>
        <fullName evidence="3">Uncharacterized protein</fullName>
    </submittedName>
</protein>
<evidence type="ECO:0000313" key="4">
    <source>
        <dbReference type="Proteomes" id="UP000248798"/>
    </source>
</evidence>
<feature type="compositionally biased region" description="Basic and acidic residues" evidence="1">
    <location>
        <begin position="1"/>
        <end position="19"/>
    </location>
</feature>
<proteinExistence type="predicted"/>
<accession>A0A328FI04</accession>
<reference evidence="3 4" key="1">
    <citation type="submission" date="2018-06" db="EMBL/GenBank/DDBJ databases">
        <title>Complete Genome Sequence of Desulfobacter hydrogenophilus (DSM3380).</title>
        <authorList>
            <person name="Marietou A."/>
            <person name="Schreiber L."/>
            <person name="Marshall I."/>
            <person name="Jorgensen B."/>
        </authorList>
    </citation>
    <scope>NUCLEOTIDE SEQUENCE [LARGE SCALE GENOMIC DNA]</scope>
    <source>
        <strain evidence="3 4">DSM 3380</strain>
    </source>
</reference>
<dbReference type="EMBL" id="QLNI01000004">
    <property type="protein sequence ID" value="RAM03490.1"/>
    <property type="molecule type" value="Genomic_DNA"/>
</dbReference>
<gene>
    <name evidence="3" type="ORF">DO021_02980</name>
    <name evidence="2" type="ORF">EYB58_04140</name>
</gene>
<dbReference type="Proteomes" id="UP000248798">
    <property type="component" value="Unassembled WGS sequence"/>
</dbReference>
<dbReference type="EMBL" id="CP036313">
    <property type="protein sequence ID" value="QBH12187.1"/>
    <property type="molecule type" value="Genomic_DNA"/>
</dbReference>